<sequence length="514" mass="57708">MGNVLVKSPHEHALATVRSTEKQRQLILEPVLSPTPPGCPPDMAADIPLCGSGGLDLDAVKRQWGLETCLVNMINFEPSVSHQTLMQRHMRQAIFGLVFLIHLACSRSIELVSQCLETDTPLPALCRRFCRRLSRIQARCKWADVQDFLILCIWISLAIAWFGGYIRFAPVERARKWLHFSFRGLELHFYLVSQGWTGSGNGLRQGAIARPLAIPQKKTLAGLGKDRDEAFPFWDHLFSAASKSIQINISSDDDGDGDDSDAKPSTSISLRRTDTGILSNLRPVVGASAASSGTTTPEVEDASARLSLLATAKREAARRGLYSRFFRGPILGPASDAKEPVAVLHAVAPVARPEDADSGAGSLYKKKRRTTVDAEKDMRRKRKRLEKARKELKRQEESRERMESEESNEVASSSDPGKKKEKRKLKQVQNVDFLHAGQEQSHKKRKRKHSVEKDPGRGELSMDVDQKRKRGAEKRNPESNGELKEKKRKEKRDGEQSDKARRKEERRRKTERGV</sequence>
<feature type="compositionally biased region" description="Basic and acidic residues" evidence="1">
    <location>
        <begin position="473"/>
        <end position="514"/>
    </location>
</feature>
<keyword evidence="2" id="KW-1133">Transmembrane helix</keyword>
<dbReference type="EMBL" id="JARJCW010000024">
    <property type="protein sequence ID" value="KAJ7212006.1"/>
    <property type="molecule type" value="Genomic_DNA"/>
</dbReference>
<dbReference type="Proteomes" id="UP001219525">
    <property type="component" value="Unassembled WGS sequence"/>
</dbReference>
<organism evidence="3 4">
    <name type="scientific">Mycena pura</name>
    <dbReference type="NCBI Taxonomy" id="153505"/>
    <lineage>
        <taxon>Eukaryota</taxon>
        <taxon>Fungi</taxon>
        <taxon>Dikarya</taxon>
        <taxon>Basidiomycota</taxon>
        <taxon>Agaricomycotina</taxon>
        <taxon>Agaricomycetes</taxon>
        <taxon>Agaricomycetidae</taxon>
        <taxon>Agaricales</taxon>
        <taxon>Marasmiineae</taxon>
        <taxon>Mycenaceae</taxon>
        <taxon>Mycena</taxon>
    </lineage>
</organism>
<evidence type="ECO:0000313" key="3">
    <source>
        <dbReference type="EMBL" id="KAJ7212006.1"/>
    </source>
</evidence>
<proteinExistence type="predicted"/>
<keyword evidence="2" id="KW-0812">Transmembrane</keyword>
<feature type="transmembrane region" description="Helical" evidence="2">
    <location>
        <begin position="148"/>
        <end position="168"/>
    </location>
</feature>
<feature type="compositionally biased region" description="Basic and acidic residues" evidence="1">
    <location>
        <begin position="393"/>
        <end position="404"/>
    </location>
</feature>
<evidence type="ECO:0000256" key="1">
    <source>
        <dbReference type="SAM" id="MobiDB-lite"/>
    </source>
</evidence>
<feature type="region of interest" description="Disordered" evidence="1">
    <location>
        <begin position="249"/>
        <end position="269"/>
    </location>
</feature>
<feature type="compositionally biased region" description="Basic residues" evidence="1">
    <location>
        <begin position="379"/>
        <end position="392"/>
    </location>
</feature>
<reference evidence="3" key="1">
    <citation type="submission" date="2023-03" db="EMBL/GenBank/DDBJ databases">
        <title>Massive genome expansion in bonnet fungi (Mycena s.s.) driven by repeated elements and novel gene families across ecological guilds.</title>
        <authorList>
            <consortium name="Lawrence Berkeley National Laboratory"/>
            <person name="Harder C.B."/>
            <person name="Miyauchi S."/>
            <person name="Viragh M."/>
            <person name="Kuo A."/>
            <person name="Thoen E."/>
            <person name="Andreopoulos B."/>
            <person name="Lu D."/>
            <person name="Skrede I."/>
            <person name="Drula E."/>
            <person name="Henrissat B."/>
            <person name="Morin E."/>
            <person name="Kohler A."/>
            <person name="Barry K."/>
            <person name="LaButti K."/>
            <person name="Morin E."/>
            <person name="Salamov A."/>
            <person name="Lipzen A."/>
            <person name="Mereny Z."/>
            <person name="Hegedus B."/>
            <person name="Baldrian P."/>
            <person name="Stursova M."/>
            <person name="Weitz H."/>
            <person name="Taylor A."/>
            <person name="Grigoriev I.V."/>
            <person name="Nagy L.G."/>
            <person name="Martin F."/>
            <person name="Kauserud H."/>
        </authorList>
    </citation>
    <scope>NUCLEOTIDE SEQUENCE</scope>
    <source>
        <strain evidence="3">9144</strain>
    </source>
</reference>
<name>A0AAD6VGB5_9AGAR</name>
<evidence type="ECO:0000256" key="2">
    <source>
        <dbReference type="SAM" id="Phobius"/>
    </source>
</evidence>
<dbReference type="AlphaFoldDB" id="A0AAD6VGB5"/>
<keyword evidence="4" id="KW-1185">Reference proteome</keyword>
<keyword evidence="2" id="KW-0472">Membrane</keyword>
<feature type="region of interest" description="Disordered" evidence="1">
    <location>
        <begin position="352"/>
        <end position="514"/>
    </location>
</feature>
<evidence type="ECO:0000313" key="4">
    <source>
        <dbReference type="Proteomes" id="UP001219525"/>
    </source>
</evidence>
<comment type="caution">
    <text evidence="3">The sequence shown here is derived from an EMBL/GenBank/DDBJ whole genome shotgun (WGS) entry which is preliminary data.</text>
</comment>
<accession>A0AAD6VGB5</accession>
<protein>
    <submittedName>
        <fullName evidence="3">Uncharacterized protein</fullName>
    </submittedName>
</protein>
<gene>
    <name evidence="3" type="ORF">GGX14DRAFT_621256</name>
</gene>